<organism evidence="2 3">
    <name type="scientific">Akanthomyces muscarius</name>
    <name type="common">Entomopathogenic fungus</name>
    <name type="synonym">Lecanicillium muscarium</name>
    <dbReference type="NCBI Taxonomy" id="2231603"/>
    <lineage>
        <taxon>Eukaryota</taxon>
        <taxon>Fungi</taxon>
        <taxon>Dikarya</taxon>
        <taxon>Ascomycota</taxon>
        <taxon>Pezizomycotina</taxon>
        <taxon>Sordariomycetes</taxon>
        <taxon>Hypocreomycetidae</taxon>
        <taxon>Hypocreales</taxon>
        <taxon>Cordycipitaceae</taxon>
        <taxon>Akanthomyces</taxon>
    </lineage>
</organism>
<sequence length="146" mass="16062">MRADWQVLPVGTKISQNPGAALLSSNQLQGGIGVRGRGGWKPARRTEKPTEKEATKENDSSSIISLLLLLVILRRASVPFVENAAAEWSGSCAIWEAMLAKLSRESQAHTQRLSSPLLSVEAMYLDLCCNICFWKLIDRGLVVARR</sequence>
<protein>
    <submittedName>
        <fullName evidence="2">Uncharacterized protein</fullName>
    </submittedName>
</protein>
<dbReference type="Proteomes" id="UP001144673">
    <property type="component" value="Chromosome 2"/>
</dbReference>
<reference evidence="2" key="1">
    <citation type="journal article" date="2023" name="Access Microbiol">
        <title>De-novo genome assembly for Akanthomyces muscarius, a biocontrol agent of insect agricultural pests.</title>
        <authorList>
            <person name="Erdos Z."/>
            <person name="Studholme D.J."/>
            <person name="Raymond B."/>
            <person name="Sharma M."/>
        </authorList>
    </citation>
    <scope>NUCLEOTIDE SEQUENCE</scope>
    <source>
        <strain evidence="2">Ve6</strain>
    </source>
</reference>
<dbReference type="EMBL" id="JAJHUN010000011">
    <property type="protein sequence ID" value="KAJ4145422.1"/>
    <property type="molecule type" value="Genomic_DNA"/>
</dbReference>
<keyword evidence="3" id="KW-1185">Reference proteome</keyword>
<name>A0A9W8UFG7_AKAMU</name>
<proteinExistence type="predicted"/>
<feature type="compositionally biased region" description="Basic and acidic residues" evidence="1">
    <location>
        <begin position="44"/>
        <end position="59"/>
    </location>
</feature>
<evidence type="ECO:0000313" key="2">
    <source>
        <dbReference type="EMBL" id="KAJ4145422.1"/>
    </source>
</evidence>
<feature type="region of interest" description="Disordered" evidence="1">
    <location>
        <begin position="33"/>
        <end position="59"/>
    </location>
</feature>
<dbReference type="RefSeq" id="XP_056049092.1">
    <property type="nucleotide sequence ID" value="XM_056195466.1"/>
</dbReference>
<dbReference type="KEGG" id="amus:LMH87_004274"/>
<dbReference type="GeneID" id="80891433"/>
<accession>A0A9W8UFG7</accession>
<dbReference type="AlphaFoldDB" id="A0A9W8UFG7"/>
<evidence type="ECO:0000256" key="1">
    <source>
        <dbReference type="SAM" id="MobiDB-lite"/>
    </source>
</evidence>
<comment type="caution">
    <text evidence="2">The sequence shown here is derived from an EMBL/GenBank/DDBJ whole genome shotgun (WGS) entry which is preliminary data.</text>
</comment>
<evidence type="ECO:0000313" key="3">
    <source>
        <dbReference type="Proteomes" id="UP001144673"/>
    </source>
</evidence>
<gene>
    <name evidence="2" type="ORF">LMH87_004274</name>
</gene>